<dbReference type="GO" id="GO:0005739">
    <property type="term" value="C:mitochondrion"/>
    <property type="evidence" value="ECO:0007669"/>
    <property type="project" value="UniProtKB-SubCell"/>
</dbReference>
<evidence type="ECO:0000256" key="2">
    <source>
        <dbReference type="ARBA" id="ARBA00004220"/>
    </source>
</evidence>
<evidence type="ECO:0000256" key="19">
    <source>
        <dbReference type="SAM" id="MobiDB-lite"/>
    </source>
</evidence>
<feature type="region of interest" description="Disordered" evidence="19">
    <location>
        <begin position="709"/>
        <end position="728"/>
    </location>
</feature>
<proteinExistence type="inferred from homology"/>
<organism evidence="20 21">
    <name type="scientific">Collichthys lucidus</name>
    <name type="common">Big head croaker</name>
    <name type="synonym">Sciaena lucida</name>
    <dbReference type="NCBI Taxonomy" id="240159"/>
    <lineage>
        <taxon>Eukaryota</taxon>
        <taxon>Metazoa</taxon>
        <taxon>Chordata</taxon>
        <taxon>Craniata</taxon>
        <taxon>Vertebrata</taxon>
        <taxon>Euteleostomi</taxon>
        <taxon>Actinopterygii</taxon>
        <taxon>Neopterygii</taxon>
        <taxon>Teleostei</taxon>
        <taxon>Neoteleostei</taxon>
        <taxon>Acanthomorphata</taxon>
        <taxon>Eupercaria</taxon>
        <taxon>Sciaenidae</taxon>
        <taxon>Collichthys</taxon>
    </lineage>
</organism>
<evidence type="ECO:0000313" key="20">
    <source>
        <dbReference type="EMBL" id="TKS80881.1"/>
    </source>
</evidence>
<evidence type="ECO:0000256" key="16">
    <source>
        <dbReference type="ARBA" id="ARBA00060735"/>
    </source>
</evidence>
<feature type="compositionally biased region" description="Acidic residues" evidence="19">
    <location>
        <begin position="348"/>
        <end position="363"/>
    </location>
</feature>
<dbReference type="GO" id="GO:0005765">
    <property type="term" value="C:lysosomal membrane"/>
    <property type="evidence" value="ECO:0007669"/>
    <property type="project" value="UniProtKB-SubCell"/>
</dbReference>
<keyword evidence="10" id="KW-0967">Endosome</keyword>
<protein>
    <recommendedName>
        <fullName evidence="17">WD repeat-containing protein 81</fullName>
    </recommendedName>
</protein>
<dbReference type="SUPFAM" id="SSF50978">
    <property type="entry name" value="WD40 repeat-like"/>
    <property type="match status" value="1"/>
</dbReference>
<keyword evidence="14" id="KW-0458">Lysosome</keyword>
<dbReference type="GO" id="GO:0031901">
    <property type="term" value="C:early endosome membrane"/>
    <property type="evidence" value="ECO:0007669"/>
    <property type="project" value="UniProtKB-SubCell"/>
</dbReference>
<dbReference type="SMART" id="SM00320">
    <property type="entry name" value="WD40"/>
    <property type="match status" value="7"/>
</dbReference>
<dbReference type="Proteomes" id="UP000298787">
    <property type="component" value="Chromosome 13"/>
</dbReference>
<keyword evidence="7" id="KW-0963">Cytoplasm</keyword>
<feature type="region of interest" description="Disordered" evidence="19">
    <location>
        <begin position="221"/>
        <end position="310"/>
    </location>
</feature>
<feature type="compositionally biased region" description="Polar residues" evidence="19">
    <location>
        <begin position="719"/>
        <end position="728"/>
    </location>
</feature>
<evidence type="ECO:0000256" key="12">
    <source>
        <dbReference type="ARBA" id="ARBA00023128"/>
    </source>
</evidence>
<keyword evidence="11" id="KW-0809">Transit peptide</keyword>
<evidence type="ECO:0000256" key="3">
    <source>
        <dbReference type="ARBA" id="ARBA00004414"/>
    </source>
</evidence>
<dbReference type="GO" id="GO:0005829">
    <property type="term" value="C:cytosol"/>
    <property type="evidence" value="ECO:0007669"/>
    <property type="project" value="UniProtKB-SubCell"/>
</dbReference>
<evidence type="ECO:0000256" key="10">
    <source>
        <dbReference type="ARBA" id="ARBA00022753"/>
    </source>
</evidence>
<dbReference type="STRING" id="240159.A0A4U5V167"/>
<keyword evidence="21" id="KW-1185">Reference proteome</keyword>
<sequence length="1107" mass="120732">METTCSLQGRDVVFHLWQQLEILLQGKITAEGLEILLPFILTLMLEESTAVYAAWYLFEPISRVLGPRNANKYLLKPLINVYENPNCLRGRFYLYTDCFILQLMVRLGLQAFLSSLLPHVLQVITGFESRISGSGGEACKGMRGGTCHLEEEEDFQCGEVRQSSGSVSGNMGSSSGASGGVGVVGDAGLVDYSSGISLNDQVFLSEAEDFQNGFYVNSGAGVAGGKQPSQNSAAKDQDQESLSVGKLSDKSSTSELSLGDGDSMRDRASLKSADSSQDLKQASEGEEGGELEEEEVTETNEGTDDSVPSLELTLSGCTEASGATVATLEGEFVNGMTLEETEKGNVGEQEEEDDHEPSEDSEEKEQKILLGQWMIEDPRNTSLWPLCPEESSLESVGMGSVYEKKPVVGDQTAGPVLDCLVYIAQLYGEPVLTYQYLPYIGYLVSPPSSQRLNTRKEASLLGAVALTQKIIVFLSDTTLMDMLMKINQDVLLPLLDLLTTPRMGFPSGVQTRTAVCLKTLSLMALICLRIGREMVQQHMADTLRRFFAVFSLLHSLQPQLDQVPRRVVGEVTVVDVCTPEEVNVTYELGILEELQTVFNPEMAHASYIPFYCLIGDMAIRKLVPNHELVWQLAQSYHQSLSRGSPETNVVTASRVELPSSSMVLSSGFARRVGCNPFPAPSSSSTPMGDSLPESGTFGSHLVGNRIQVSRDNDYDGSPNLGNSWGRSSHTAPINTTASTFTTPSVGTASFSSSWVTGPTLEDSALKQDLPRSGRSLQGNWLAYWQYEIGLNQQDPHFHFHQIRLQSFLGHSGTTKCLAPLAGEDYFLSGSKDKTVKLWPLYNHGDGTQEVEPRLTYSDHRKSVFYVGQLEASQEVVSCDGTVHLWDQYVGKQIRSYEAVDGKNPITAVTTMPAPHCSVVFGSADSVLRFIDPRKPRLQHEFRLAYNNVSAGLIRYLAVSPSGRTVAAGFSSGLIVLLDARTGLILKGWQAHEADILQMKAAEGNLVISSSNDYTLTVWKDLEHKPLRQYKSQSDPIHAFDLYGSQIVTGTVANKIGVYSMADISLSPVSSTKLSSENFRGTLTSLAVLPTKRLLLLGSENGAIRLLA</sequence>
<dbReference type="AlphaFoldDB" id="A0A4U5V167"/>
<reference evidence="20 21" key="1">
    <citation type="submission" date="2019-01" db="EMBL/GenBank/DDBJ databases">
        <title>Genome Assembly of Collichthys lucidus.</title>
        <authorList>
            <person name="Cai M."/>
            <person name="Xiao S."/>
        </authorList>
    </citation>
    <scope>NUCLEOTIDE SEQUENCE [LARGE SCALE GENOMIC DNA]</scope>
    <source>
        <strain evidence="20">JT15FE1705JMU</strain>
        <tissue evidence="20">Muscle</tissue>
    </source>
</reference>
<evidence type="ECO:0000313" key="21">
    <source>
        <dbReference type="Proteomes" id="UP000298787"/>
    </source>
</evidence>
<evidence type="ECO:0000256" key="14">
    <source>
        <dbReference type="ARBA" id="ARBA00023228"/>
    </source>
</evidence>
<keyword evidence="12" id="KW-0496">Mitochondrion</keyword>
<dbReference type="GO" id="GO:0035014">
    <property type="term" value="F:phosphatidylinositol 3-kinase regulator activity"/>
    <property type="evidence" value="ECO:0007669"/>
    <property type="project" value="TreeGrafter"/>
</dbReference>
<feature type="compositionally biased region" description="Acidic residues" evidence="19">
    <location>
        <begin position="284"/>
        <end position="304"/>
    </location>
</feature>
<comment type="similarity">
    <text evidence="16">Belongs to the WD repeat WDR81 family.</text>
</comment>
<evidence type="ECO:0000256" key="5">
    <source>
        <dbReference type="ARBA" id="ARBA00004652"/>
    </source>
</evidence>
<dbReference type="InterPro" id="IPR036322">
    <property type="entry name" value="WD40_repeat_dom_sf"/>
</dbReference>
<keyword evidence="13" id="KW-0472">Membrane</keyword>
<dbReference type="GO" id="GO:0031902">
    <property type="term" value="C:late endosome membrane"/>
    <property type="evidence" value="ECO:0007669"/>
    <property type="project" value="UniProtKB-SubCell"/>
</dbReference>
<evidence type="ECO:0000256" key="15">
    <source>
        <dbReference type="ARBA" id="ARBA00023329"/>
    </source>
</evidence>
<dbReference type="InterPro" id="IPR052651">
    <property type="entry name" value="WDR81"/>
</dbReference>
<dbReference type="PROSITE" id="PS50294">
    <property type="entry name" value="WD_REPEATS_REGION"/>
    <property type="match status" value="1"/>
</dbReference>
<dbReference type="Gene3D" id="2.130.10.10">
    <property type="entry name" value="YVTN repeat-like/Quinoprotein amine dehydrogenase"/>
    <property type="match status" value="2"/>
</dbReference>
<feature type="region of interest" description="Disordered" evidence="19">
    <location>
        <begin position="332"/>
        <end position="365"/>
    </location>
</feature>
<dbReference type="InterPro" id="IPR001680">
    <property type="entry name" value="WD40_rpt"/>
</dbReference>
<keyword evidence="15" id="KW-0968">Cytoplasmic vesicle</keyword>
<dbReference type="PANTHER" id="PTHR44662:SF1">
    <property type="entry name" value="WD REPEAT-CONTAINING PROTEIN 81"/>
    <property type="match status" value="1"/>
</dbReference>
<dbReference type="GO" id="GO:0035973">
    <property type="term" value="P:aggrephagy"/>
    <property type="evidence" value="ECO:0007669"/>
    <property type="project" value="TreeGrafter"/>
</dbReference>
<dbReference type="PROSITE" id="PS50082">
    <property type="entry name" value="WD_REPEATS_2"/>
    <property type="match status" value="1"/>
</dbReference>
<dbReference type="GO" id="GO:0000421">
    <property type="term" value="C:autophagosome membrane"/>
    <property type="evidence" value="ECO:0007669"/>
    <property type="project" value="UniProtKB-SubCell"/>
</dbReference>
<evidence type="ECO:0000256" key="18">
    <source>
        <dbReference type="PROSITE-ProRule" id="PRU00221"/>
    </source>
</evidence>
<evidence type="ECO:0000256" key="7">
    <source>
        <dbReference type="ARBA" id="ARBA00022490"/>
    </source>
</evidence>
<gene>
    <name evidence="20" type="ORF">D9C73_014985</name>
</gene>
<evidence type="ECO:0000256" key="17">
    <source>
        <dbReference type="ARBA" id="ARBA00070555"/>
    </source>
</evidence>
<accession>A0A4U5V167</accession>
<dbReference type="EMBL" id="CM014090">
    <property type="protein sequence ID" value="TKS80881.1"/>
    <property type="molecule type" value="Genomic_DNA"/>
</dbReference>
<evidence type="ECO:0000256" key="11">
    <source>
        <dbReference type="ARBA" id="ARBA00022946"/>
    </source>
</evidence>
<evidence type="ECO:0000256" key="9">
    <source>
        <dbReference type="ARBA" id="ARBA00022737"/>
    </source>
</evidence>
<name>A0A4U5V167_COLLU</name>
<keyword evidence="8 18" id="KW-0853">WD repeat</keyword>
<evidence type="ECO:0000256" key="13">
    <source>
        <dbReference type="ARBA" id="ARBA00023136"/>
    </source>
</evidence>
<keyword evidence="9" id="KW-0677">Repeat</keyword>
<feature type="repeat" description="WD" evidence="18">
    <location>
        <begin position="807"/>
        <end position="838"/>
    </location>
</feature>
<evidence type="ECO:0000256" key="8">
    <source>
        <dbReference type="ARBA" id="ARBA00022574"/>
    </source>
</evidence>
<evidence type="ECO:0000256" key="4">
    <source>
        <dbReference type="ARBA" id="ARBA00004514"/>
    </source>
</evidence>
<dbReference type="PANTHER" id="PTHR44662">
    <property type="entry name" value="WD REPEAT-CONTAINING PROTEIN 81"/>
    <property type="match status" value="1"/>
</dbReference>
<comment type="subcellular location">
    <subcellularLocation>
        <location evidence="4">Cytoplasm</location>
        <location evidence="4">Cytosol</location>
    </subcellularLocation>
    <subcellularLocation>
        <location evidence="5">Cytoplasmic vesicle</location>
        <location evidence="5">Autophagosome membrane</location>
    </subcellularLocation>
    <subcellularLocation>
        <location evidence="2">Early endosome membrane</location>
        <topology evidence="2">Peripheral membrane protein</topology>
    </subcellularLocation>
    <subcellularLocation>
        <location evidence="3">Late endosome membrane</location>
    </subcellularLocation>
    <subcellularLocation>
        <location evidence="6">Lysosome membrane</location>
    </subcellularLocation>
    <subcellularLocation>
        <location evidence="1">Mitochondrion</location>
    </subcellularLocation>
</comment>
<dbReference type="FunFam" id="2.130.10.10:FF:000355">
    <property type="entry name" value="WD repeat-containing protein 81 isoform X1"/>
    <property type="match status" value="1"/>
</dbReference>
<dbReference type="Pfam" id="PF00400">
    <property type="entry name" value="WD40"/>
    <property type="match status" value="1"/>
</dbReference>
<evidence type="ECO:0000256" key="6">
    <source>
        <dbReference type="ARBA" id="ARBA00004656"/>
    </source>
</evidence>
<evidence type="ECO:0000256" key="1">
    <source>
        <dbReference type="ARBA" id="ARBA00004173"/>
    </source>
</evidence>
<dbReference type="InterPro" id="IPR015943">
    <property type="entry name" value="WD40/YVTN_repeat-like_dom_sf"/>
</dbReference>